<reference evidence="1 2" key="1">
    <citation type="submission" date="2013-02" db="EMBL/GenBank/DDBJ databases">
        <title>The Genome Sequence of Acinetobacter guillouiae NIPH 991.</title>
        <authorList>
            <consortium name="The Broad Institute Genome Sequencing Platform"/>
            <consortium name="The Broad Institute Genome Sequencing Center for Infectious Disease"/>
            <person name="Cerqueira G."/>
            <person name="Feldgarden M."/>
            <person name="Courvalin P."/>
            <person name="Perichon B."/>
            <person name="Grillot-Courvalin C."/>
            <person name="Clermont D."/>
            <person name="Rocha E."/>
            <person name="Yoon E.-J."/>
            <person name="Nemec A."/>
            <person name="Walker B."/>
            <person name="Young S.K."/>
            <person name="Zeng Q."/>
            <person name="Gargeya S."/>
            <person name="Fitzgerald M."/>
            <person name="Haas B."/>
            <person name="Abouelleil A."/>
            <person name="Alvarado L."/>
            <person name="Arachchi H.M."/>
            <person name="Berlin A.M."/>
            <person name="Chapman S.B."/>
            <person name="Dewar J."/>
            <person name="Goldberg J."/>
            <person name="Griggs A."/>
            <person name="Gujja S."/>
            <person name="Hansen M."/>
            <person name="Howarth C."/>
            <person name="Imamovic A."/>
            <person name="Larimer J."/>
            <person name="McCowan C."/>
            <person name="Murphy C."/>
            <person name="Neiman D."/>
            <person name="Pearson M."/>
            <person name="Priest M."/>
            <person name="Roberts A."/>
            <person name="Saif S."/>
            <person name="Shea T."/>
            <person name="Sisk P."/>
            <person name="Sykes S."/>
            <person name="Wortman J."/>
            <person name="Nusbaum C."/>
            <person name="Birren B."/>
        </authorList>
    </citation>
    <scope>NUCLEOTIDE SEQUENCE [LARGE SCALE GENOMIC DNA]</scope>
    <source>
        <strain evidence="1 2">NIPH 991</strain>
    </source>
</reference>
<organism evidence="1 2">
    <name type="scientific">Acinetobacter guillouiae NIPH 991</name>
    <dbReference type="NCBI Taxonomy" id="1217656"/>
    <lineage>
        <taxon>Bacteria</taxon>
        <taxon>Pseudomonadati</taxon>
        <taxon>Pseudomonadota</taxon>
        <taxon>Gammaproteobacteria</taxon>
        <taxon>Moraxellales</taxon>
        <taxon>Moraxellaceae</taxon>
        <taxon>Acinetobacter</taxon>
    </lineage>
</organism>
<accession>N8WT25</accession>
<dbReference type="AlphaFoldDB" id="N8WT25"/>
<dbReference type="HOGENOM" id="CLU_471472_0_0_6"/>
<protein>
    <submittedName>
        <fullName evidence="1">Uncharacterized protein</fullName>
    </submittedName>
</protein>
<sequence length="495" mass="57716">MNISQTTAVAVVLFRALDYSLGPLDRFVFFRLWLKYFDQAIDMSVPLTLAKEIGIHPVKLRSSIQSLINTGMFESISNDRVKISYILNGDNDLRYRNLIKRQIEVQKHNSHLFRFIYKLLTIIYDVRISHLQSQIDKLLKIDYKAWLVLFTLVVNSDENGVVLRVGMHELGLYTGMNRHSILRSLDKIFSFGILRSKINGTLDNALLNFTSAIYLINLSHPIWGEYCRYKKYFLIKNPATQNLLVQALDVLNKLDKPELFLSSQIQMLQYIQDLNAFQFENDISALVKYFEMFDFTSGLSDNFAIKMNISKFRSSIRLKKADNQIDNLKRLEFIFKYVTKYLPAGQLYWSSKIDLFDDLALYEKIPEFKKYLCFNDFDSYANSTYQIPKNELIQILETNQLQIYSFITQYLLKNEALHLIDPVQQQFGDISPIPLTDKMQMSGYISASIKQDQLFIVTFESDGKVYRKVQEEVEMTIENQKLFGLLDQSCTALTF</sequence>
<evidence type="ECO:0000313" key="1">
    <source>
        <dbReference type="EMBL" id="ENV15282.1"/>
    </source>
</evidence>
<gene>
    <name evidence="1" type="ORF">F964_04004</name>
</gene>
<dbReference type="PATRIC" id="fig|1217656.3.peg.3942"/>
<keyword evidence="2" id="KW-1185">Reference proteome</keyword>
<dbReference type="EMBL" id="APPJ01000014">
    <property type="protein sequence ID" value="ENV15282.1"/>
    <property type="molecule type" value="Genomic_DNA"/>
</dbReference>
<dbReference type="Proteomes" id="UP000013148">
    <property type="component" value="Unassembled WGS sequence"/>
</dbReference>
<dbReference type="RefSeq" id="WP_004722365.1">
    <property type="nucleotide sequence ID" value="NZ_KB849456.1"/>
</dbReference>
<evidence type="ECO:0000313" key="2">
    <source>
        <dbReference type="Proteomes" id="UP000013148"/>
    </source>
</evidence>
<dbReference type="eggNOG" id="ENOG5031M26">
    <property type="taxonomic scope" value="Bacteria"/>
</dbReference>
<comment type="caution">
    <text evidence="1">The sequence shown here is derived from an EMBL/GenBank/DDBJ whole genome shotgun (WGS) entry which is preliminary data.</text>
</comment>
<proteinExistence type="predicted"/>
<name>N8WT25_ACIGI</name>